<organism evidence="1 2">
    <name type="scientific">Dentiscutata erythropus</name>
    <dbReference type="NCBI Taxonomy" id="1348616"/>
    <lineage>
        <taxon>Eukaryota</taxon>
        <taxon>Fungi</taxon>
        <taxon>Fungi incertae sedis</taxon>
        <taxon>Mucoromycota</taxon>
        <taxon>Glomeromycotina</taxon>
        <taxon>Glomeromycetes</taxon>
        <taxon>Diversisporales</taxon>
        <taxon>Gigasporaceae</taxon>
        <taxon>Dentiscutata</taxon>
    </lineage>
</organism>
<dbReference type="EMBL" id="CAJVPY010033785">
    <property type="protein sequence ID" value="CAG8799308.1"/>
    <property type="molecule type" value="Genomic_DNA"/>
</dbReference>
<feature type="non-terminal residue" evidence="1">
    <location>
        <position position="1"/>
    </location>
</feature>
<comment type="caution">
    <text evidence="1">The sequence shown here is derived from an EMBL/GenBank/DDBJ whole genome shotgun (WGS) entry which is preliminary data.</text>
</comment>
<accession>A0A9N9P9F3</accession>
<feature type="non-terminal residue" evidence="1">
    <location>
        <position position="105"/>
    </location>
</feature>
<dbReference type="Proteomes" id="UP000789405">
    <property type="component" value="Unassembled WGS sequence"/>
</dbReference>
<keyword evidence="2" id="KW-1185">Reference proteome</keyword>
<proteinExistence type="predicted"/>
<reference evidence="1" key="1">
    <citation type="submission" date="2021-06" db="EMBL/GenBank/DDBJ databases">
        <authorList>
            <person name="Kallberg Y."/>
            <person name="Tangrot J."/>
            <person name="Rosling A."/>
        </authorList>
    </citation>
    <scope>NUCLEOTIDE SEQUENCE</scope>
    <source>
        <strain evidence="1">MA453B</strain>
    </source>
</reference>
<evidence type="ECO:0000313" key="1">
    <source>
        <dbReference type="EMBL" id="CAG8799308.1"/>
    </source>
</evidence>
<name>A0A9N9P9F3_9GLOM</name>
<protein>
    <submittedName>
        <fullName evidence="1">13940_t:CDS:1</fullName>
    </submittedName>
</protein>
<evidence type="ECO:0000313" key="2">
    <source>
        <dbReference type="Proteomes" id="UP000789405"/>
    </source>
</evidence>
<sequence length="105" mass="11709">TSKERLENEINSSVKCHRTVTYPKLNLALKKFMLIYQHKTILSDVLLIEKAKTLANGLGIPQGALSFSPGESASADEIAINNILLVLKNMCANYPVERIYNMNET</sequence>
<gene>
    <name evidence="1" type="ORF">DERYTH_LOCUS23042</name>
</gene>
<dbReference type="OrthoDB" id="2433378at2759"/>
<dbReference type="AlphaFoldDB" id="A0A9N9P9F3"/>